<sequence>MEERKSRWSPSVVRAVVGGSLTAALTLMSALLGLMQTGPPDWRMPLLVALVGSTLTVATDLSMKLDALRTDGLDKADQIKAETRRHIKTIELEPKIKALQDGDLEFVVAVTEHFNRLRASGHPFFQDFCGKLQDEFQERVRGLADGTIVIDPSAHFHTMPTFRSDDLDQFTMLDVVHLGAIEYWRSEHGRIYFEHQKRSIRASGLKVRRVFVLERGQREGAADIVAAHVHAEIDVKIADLTRIREENGTLLEDYCVATDKEGRRMLITPRENDGRFDATIKSRYGERLVAKKEIIDRKAFSFEELWRRSERAEDAYPRLRAKRKAG</sequence>
<keyword evidence="1" id="KW-0812">Transmembrane</keyword>
<keyword evidence="1" id="KW-0472">Membrane</keyword>
<comment type="caution">
    <text evidence="2">The sequence shown here is derived from an EMBL/GenBank/DDBJ whole genome shotgun (WGS) entry which is preliminary data.</text>
</comment>
<accession>A0A8J3U1J6</accession>
<dbReference type="EMBL" id="BOOP01000007">
    <property type="protein sequence ID" value="GII36868.1"/>
    <property type="molecule type" value="Genomic_DNA"/>
</dbReference>
<gene>
    <name evidence="2" type="ORF">Pph01_18710</name>
</gene>
<keyword evidence="1" id="KW-1133">Transmembrane helix</keyword>
<reference evidence="2 3" key="1">
    <citation type="submission" date="2021-01" db="EMBL/GenBank/DDBJ databases">
        <title>Whole genome shotgun sequence of Planotetraspora phitsanulokensis NBRC 104273.</title>
        <authorList>
            <person name="Komaki H."/>
            <person name="Tamura T."/>
        </authorList>
    </citation>
    <scope>NUCLEOTIDE SEQUENCE [LARGE SCALE GENOMIC DNA]</scope>
    <source>
        <strain evidence="2 3">NBRC 104273</strain>
    </source>
</reference>
<organism evidence="2 3">
    <name type="scientific">Planotetraspora phitsanulokensis</name>
    <dbReference type="NCBI Taxonomy" id="575192"/>
    <lineage>
        <taxon>Bacteria</taxon>
        <taxon>Bacillati</taxon>
        <taxon>Actinomycetota</taxon>
        <taxon>Actinomycetes</taxon>
        <taxon>Streptosporangiales</taxon>
        <taxon>Streptosporangiaceae</taxon>
        <taxon>Planotetraspora</taxon>
    </lineage>
</organism>
<evidence type="ECO:0000313" key="3">
    <source>
        <dbReference type="Proteomes" id="UP000622547"/>
    </source>
</evidence>
<dbReference type="AlphaFoldDB" id="A0A8J3U1J6"/>
<proteinExistence type="predicted"/>
<name>A0A8J3U1J6_9ACTN</name>
<evidence type="ECO:0000313" key="2">
    <source>
        <dbReference type="EMBL" id="GII36868.1"/>
    </source>
</evidence>
<dbReference type="RefSeq" id="WP_204072586.1">
    <property type="nucleotide sequence ID" value="NZ_BAABHI010000018.1"/>
</dbReference>
<evidence type="ECO:0000256" key="1">
    <source>
        <dbReference type="SAM" id="Phobius"/>
    </source>
</evidence>
<protein>
    <submittedName>
        <fullName evidence="2">Uncharacterized protein</fullName>
    </submittedName>
</protein>
<feature type="transmembrane region" description="Helical" evidence="1">
    <location>
        <begin position="12"/>
        <end position="36"/>
    </location>
</feature>
<dbReference type="Proteomes" id="UP000622547">
    <property type="component" value="Unassembled WGS sequence"/>
</dbReference>
<keyword evidence="3" id="KW-1185">Reference proteome</keyword>